<evidence type="ECO:0000256" key="2">
    <source>
        <dbReference type="SAM" id="Phobius"/>
    </source>
</evidence>
<dbReference type="InterPro" id="IPR042095">
    <property type="entry name" value="SUMF_sf"/>
</dbReference>
<protein>
    <recommendedName>
        <fullName evidence="3">TIR domain-containing protein</fullName>
    </recommendedName>
</protein>
<dbReference type="InterPro" id="IPR005532">
    <property type="entry name" value="SUMF_dom"/>
</dbReference>
<dbReference type="SUPFAM" id="SSF56436">
    <property type="entry name" value="C-type lectin-like"/>
    <property type="match status" value="1"/>
</dbReference>
<dbReference type="InterPro" id="IPR035897">
    <property type="entry name" value="Toll_tir_struct_dom_sf"/>
</dbReference>
<dbReference type="PROSITE" id="PS50104">
    <property type="entry name" value="TIR"/>
    <property type="match status" value="1"/>
</dbReference>
<dbReference type="AlphaFoldDB" id="A0A382JIA1"/>
<evidence type="ECO:0000313" key="4">
    <source>
        <dbReference type="EMBL" id="SVC10893.1"/>
    </source>
</evidence>
<dbReference type="Gene3D" id="3.90.1580.10">
    <property type="entry name" value="paralog of FGE (formylglycine-generating enzyme)"/>
    <property type="match status" value="1"/>
</dbReference>
<feature type="compositionally biased region" description="Basic and acidic residues" evidence="1">
    <location>
        <begin position="334"/>
        <end position="346"/>
    </location>
</feature>
<gene>
    <name evidence="4" type="ORF">METZ01_LOCUS263747</name>
</gene>
<dbReference type="InterPro" id="IPR016187">
    <property type="entry name" value="CTDL_fold"/>
</dbReference>
<dbReference type="GO" id="GO:0007165">
    <property type="term" value="P:signal transduction"/>
    <property type="evidence" value="ECO:0007669"/>
    <property type="project" value="InterPro"/>
</dbReference>
<evidence type="ECO:0000256" key="1">
    <source>
        <dbReference type="SAM" id="MobiDB-lite"/>
    </source>
</evidence>
<feature type="non-terminal residue" evidence="4">
    <location>
        <position position="346"/>
    </location>
</feature>
<feature type="non-terminal residue" evidence="4">
    <location>
        <position position="1"/>
    </location>
</feature>
<keyword evidence="2" id="KW-0472">Membrane</keyword>
<feature type="region of interest" description="Disordered" evidence="1">
    <location>
        <begin position="327"/>
        <end position="346"/>
    </location>
</feature>
<name>A0A382JIA1_9ZZZZ</name>
<feature type="domain" description="TIR" evidence="3">
    <location>
        <begin position="40"/>
        <end position="191"/>
    </location>
</feature>
<evidence type="ECO:0000259" key="3">
    <source>
        <dbReference type="PROSITE" id="PS50104"/>
    </source>
</evidence>
<accession>A0A382JIA1</accession>
<dbReference type="InterPro" id="IPR000157">
    <property type="entry name" value="TIR_dom"/>
</dbReference>
<proteinExistence type="predicted"/>
<dbReference type="SUPFAM" id="SSF52200">
    <property type="entry name" value="Toll/Interleukin receptor TIR domain"/>
    <property type="match status" value="1"/>
</dbReference>
<feature type="region of interest" description="Disordered" evidence="1">
    <location>
        <begin position="168"/>
        <end position="197"/>
    </location>
</feature>
<organism evidence="4">
    <name type="scientific">marine metagenome</name>
    <dbReference type="NCBI Taxonomy" id="408172"/>
    <lineage>
        <taxon>unclassified sequences</taxon>
        <taxon>metagenomes</taxon>
        <taxon>ecological metagenomes</taxon>
    </lineage>
</organism>
<sequence length="346" mass="38464">WFEGCSDWVTVQDVPGIMLPGGDHLVDVATVPPFEAYQGDEPFVFISYAHKDAAVVYEEITRLHEAGVNVWYDEGIEASNEWPEEIANAVIDCAVFLVFVSPRATASVNCRNEINLALNENKPFLGIYLEATELPLGLQLRMGDLQAILRYKLPVDRYQKKTQDSLDQLLGKKPARSRTRPPIAQQTDATHEPEPVEQVVQTDATAAPSKPRRKGLIVALASVLLIACAVLGYLFLGDETKETPQTDPIVATFTPGQPWTVPTASIEMLWCEPGTFMMGSPESEEGHGSDGKGRKLHDETQHQVTLTKGFYLGKYEVTQAQWKKVMETSPSHFKKSDDHPVEKVSW</sequence>
<keyword evidence="2" id="KW-0812">Transmembrane</keyword>
<dbReference type="Pfam" id="PF13676">
    <property type="entry name" value="TIR_2"/>
    <property type="match status" value="1"/>
</dbReference>
<reference evidence="4" key="1">
    <citation type="submission" date="2018-05" db="EMBL/GenBank/DDBJ databases">
        <authorList>
            <person name="Lanie J.A."/>
            <person name="Ng W.-L."/>
            <person name="Kazmierczak K.M."/>
            <person name="Andrzejewski T.M."/>
            <person name="Davidsen T.M."/>
            <person name="Wayne K.J."/>
            <person name="Tettelin H."/>
            <person name="Glass J.I."/>
            <person name="Rusch D."/>
            <person name="Podicherti R."/>
            <person name="Tsui H.-C.T."/>
            <person name="Winkler M.E."/>
        </authorList>
    </citation>
    <scope>NUCLEOTIDE SEQUENCE</scope>
</reference>
<dbReference type="Pfam" id="PF03781">
    <property type="entry name" value="FGE-sulfatase"/>
    <property type="match status" value="1"/>
</dbReference>
<keyword evidence="2" id="KW-1133">Transmembrane helix</keyword>
<feature type="transmembrane region" description="Helical" evidence="2">
    <location>
        <begin position="216"/>
        <end position="236"/>
    </location>
</feature>
<dbReference type="EMBL" id="UINC01074055">
    <property type="protein sequence ID" value="SVC10893.1"/>
    <property type="molecule type" value="Genomic_DNA"/>
</dbReference>
<dbReference type="Gene3D" id="3.40.50.10140">
    <property type="entry name" value="Toll/interleukin-1 receptor homology (TIR) domain"/>
    <property type="match status" value="1"/>
</dbReference>